<reference evidence="1" key="1">
    <citation type="journal article" date="2015" name="Proc. Natl. Acad. Sci. U.S.A.">
        <title>Networks of energetic and metabolic interactions define dynamics in microbial communities.</title>
        <authorList>
            <person name="Embree M."/>
            <person name="Liu J.K."/>
            <person name="Al-Bassam M.M."/>
            <person name="Zengler K."/>
        </authorList>
    </citation>
    <scope>NUCLEOTIDE SEQUENCE</scope>
</reference>
<dbReference type="AlphaFoldDB" id="A0A0W8E1S0"/>
<comment type="caution">
    <text evidence="1">The sequence shown here is derived from an EMBL/GenBank/DDBJ whole genome shotgun (WGS) entry which is preliminary data.</text>
</comment>
<evidence type="ECO:0000313" key="1">
    <source>
        <dbReference type="EMBL" id="KUG02381.1"/>
    </source>
</evidence>
<proteinExistence type="predicted"/>
<protein>
    <submittedName>
        <fullName evidence="1">Uncharacterized protein</fullName>
    </submittedName>
</protein>
<sequence length="37" mass="4407">MRQKNRPRACTVPVNFDSKFIMIGGFLEQVWNIKLLR</sequence>
<organism evidence="1">
    <name type="scientific">hydrocarbon metagenome</name>
    <dbReference type="NCBI Taxonomy" id="938273"/>
    <lineage>
        <taxon>unclassified sequences</taxon>
        <taxon>metagenomes</taxon>
        <taxon>ecological metagenomes</taxon>
    </lineage>
</organism>
<dbReference type="EMBL" id="LNQE01001920">
    <property type="protein sequence ID" value="KUG02381.1"/>
    <property type="molecule type" value="Genomic_DNA"/>
</dbReference>
<accession>A0A0W8E1S0</accession>
<name>A0A0W8E1S0_9ZZZZ</name>
<gene>
    <name evidence="1" type="ORF">ASZ90_020203</name>
</gene>